<accession>A0A553Q8U4</accession>
<dbReference type="STRING" id="623744.A0A553Q8U4"/>
<evidence type="ECO:0000256" key="1">
    <source>
        <dbReference type="SAM" id="MobiDB-lite"/>
    </source>
</evidence>
<dbReference type="EMBL" id="SRMA01026226">
    <property type="protein sequence ID" value="TRY86352.1"/>
    <property type="molecule type" value="Genomic_DNA"/>
</dbReference>
<dbReference type="OrthoDB" id="1914839at2759"/>
<feature type="region of interest" description="Disordered" evidence="1">
    <location>
        <begin position="158"/>
        <end position="181"/>
    </location>
</feature>
<evidence type="ECO:0000313" key="2">
    <source>
        <dbReference type="EMBL" id="TRY86352.1"/>
    </source>
</evidence>
<feature type="region of interest" description="Disordered" evidence="1">
    <location>
        <begin position="197"/>
        <end position="221"/>
    </location>
</feature>
<sequence length="221" mass="25143">MTRAQTHHQLWKDPPLMMSPDTGQWERDRCLTLPWTPPLAIPCRDFLSYELNNRLLSQCSSAFTPPSTGLQFLTGVPDKSHVVVEAAESLPASRKILMNYDMIIWQGSWEKLTAMEEGAADRCKEAIDKALQYDENNPEALQLMASYLFSIEKSENKEESSVITENMEEEEDERKSNFPPYEARITTAKLLIEAEEYEGGTWPPAPCPRSTPVQTSPFSPW</sequence>
<gene>
    <name evidence="2" type="ORF">DNTS_016147</name>
</gene>
<dbReference type="Proteomes" id="UP000316079">
    <property type="component" value="Unassembled WGS sequence"/>
</dbReference>
<dbReference type="AlphaFoldDB" id="A0A553Q8U4"/>
<keyword evidence="3" id="KW-1185">Reference proteome</keyword>
<evidence type="ECO:0000313" key="3">
    <source>
        <dbReference type="Proteomes" id="UP000316079"/>
    </source>
</evidence>
<comment type="caution">
    <text evidence="2">The sequence shown here is derived from an EMBL/GenBank/DDBJ whole genome shotgun (WGS) entry which is preliminary data.</text>
</comment>
<organism evidence="2 3">
    <name type="scientific">Danionella cerebrum</name>
    <dbReference type="NCBI Taxonomy" id="2873325"/>
    <lineage>
        <taxon>Eukaryota</taxon>
        <taxon>Metazoa</taxon>
        <taxon>Chordata</taxon>
        <taxon>Craniata</taxon>
        <taxon>Vertebrata</taxon>
        <taxon>Euteleostomi</taxon>
        <taxon>Actinopterygii</taxon>
        <taxon>Neopterygii</taxon>
        <taxon>Teleostei</taxon>
        <taxon>Ostariophysi</taxon>
        <taxon>Cypriniformes</taxon>
        <taxon>Danionidae</taxon>
        <taxon>Danioninae</taxon>
        <taxon>Danionella</taxon>
    </lineage>
</organism>
<name>A0A553Q8U4_9TELE</name>
<protein>
    <submittedName>
        <fullName evidence="2">Uncharacterized protein</fullName>
    </submittedName>
</protein>
<feature type="compositionally biased region" description="Polar residues" evidence="1">
    <location>
        <begin position="211"/>
        <end position="221"/>
    </location>
</feature>
<proteinExistence type="predicted"/>
<reference evidence="2 3" key="1">
    <citation type="journal article" date="2019" name="Sci. Data">
        <title>Hybrid genome assembly and annotation of Danionella translucida.</title>
        <authorList>
            <person name="Kadobianskyi M."/>
            <person name="Schulze L."/>
            <person name="Schuelke M."/>
            <person name="Judkewitz B."/>
        </authorList>
    </citation>
    <scope>NUCLEOTIDE SEQUENCE [LARGE SCALE GENOMIC DNA]</scope>
    <source>
        <strain evidence="2 3">Bolton</strain>
    </source>
</reference>